<organism evidence="2 3">
    <name type="scientific">Paenibacillus plantarum</name>
    <dbReference type="NCBI Taxonomy" id="2654975"/>
    <lineage>
        <taxon>Bacteria</taxon>
        <taxon>Bacillati</taxon>
        <taxon>Bacillota</taxon>
        <taxon>Bacilli</taxon>
        <taxon>Bacillales</taxon>
        <taxon>Paenibacillaceae</taxon>
        <taxon>Paenibacillus</taxon>
    </lineage>
</organism>
<gene>
    <name evidence="2" type="ORF">GC096_04310</name>
</gene>
<dbReference type="InterPro" id="IPR023213">
    <property type="entry name" value="CAT-like_dom_sf"/>
</dbReference>
<evidence type="ECO:0000313" key="2">
    <source>
        <dbReference type="EMBL" id="NOU63267.1"/>
    </source>
</evidence>
<accession>A0ABX1X4C5</accession>
<keyword evidence="3" id="KW-1185">Reference proteome</keyword>
<evidence type="ECO:0000259" key="1">
    <source>
        <dbReference type="Pfam" id="PF00668"/>
    </source>
</evidence>
<feature type="non-terminal residue" evidence="2">
    <location>
        <position position="1"/>
    </location>
</feature>
<feature type="domain" description="Condensation" evidence="1">
    <location>
        <begin position="36"/>
        <end position="453"/>
    </location>
</feature>
<comment type="caution">
    <text evidence="2">The sequence shown here is derived from an EMBL/GenBank/DDBJ whole genome shotgun (WGS) entry which is preliminary data.</text>
</comment>
<protein>
    <recommendedName>
        <fullName evidence="1">Condensation domain-containing protein</fullName>
    </recommendedName>
</protein>
<proteinExistence type="predicted"/>
<dbReference type="Gene3D" id="3.30.559.10">
    <property type="entry name" value="Chloramphenicol acetyltransferase-like domain"/>
    <property type="match status" value="1"/>
</dbReference>
<reference evidence="2 3" key="1">
    <citation type="submission" date="2019-10" db="EMBL/GenBank/DDBJ databases">
        <title>Description of Paenibacillus humi sp. nov.</title>
        <authorList>
            <person name="Carlier A."/>
            <person name="Qi S."/>
        </authorList>
    </citation>
    <scope>NUCLEOTIDE SEQUENCE [LARGE SCALE GENOMIC DNA]</scope>
    <source>
        <strain evidence="2 3">LMG 31461</strain>
    </source>
</reference>
<sequence>TELLQYPTIAELANYLDTKPEEEVKELMISPAAEAEYYPLSSAQMRLFIHNQMVGGTAYNLPSVLVIEGKLDVEKVKTSLQKLVDRHEPLRTSFHLIRGQYMQKIHDHVDIKLNYVESEEDSFNDKYLEDFIRPFNLTKAPLIRAMLIQFPNYRYALLLDMHHIVSDRASMIIVTREFAELYEGRPLSDLLIQYKDYAVLQKGFLETQVLKRQEEYWLNIYKDKLPSMVLETDYPKKQDQNLEGKLLFYKFNEEFKERIIKYSSTNGITRNMLFFAVYNLMLWKWTGSEDVCVGTSILGRNFKEVENVVGMFVNTLAIRNYLEDHKNFSEFVSEIKKSLINAYANQDYPYEILVKKLSERFGKNTGTLFKTMFIMQNQDYPELPLSEIKAKPYYIASNTRFDLQFDAIESENGDLSFCFTYSPELYKTETIEKLLELYTKILDKGIRYPELSLFELCSKKE</sequence>
<dbReference type="RefSeq" id="WP_246302569.1">
    <property type="nucleotide sequence ID" value="NZ_WHNY01000010.1"/>
</dbReference>
<dbReference type="PANTHER" id="PTHR45527:SF14">
    <property type="entry name" value="PLIPASTATIN SYNTHASE SUBUNIT B"/>
    <property type="match status" value="1"/>
</dbReference>
<dbReference type="Pfam" id="PF00668">
    <property type="entry name" value="Condensation"/>
    <property type="match status" value="1"/>
</dbReference>
<dbReference type="SUPFAM" id="SSF52777">
    <property type="entry name" value="CoA-dependent acyltransferases"/>
    <property type="match status" value="2"/>
</dbReference>
<dbReference type="EMBL" id="WHNY01000010">
    <property type="protein sequence ID" value="NOU63267.1"/>
    <property type="molecule type" value="Genomic_DNA"/>
</dbReference>
<dbReference type="Gene3D" id="3.30.559.30">
    <property type="entry name" value="Nonribosomal peptide synthetase, condensation domain"/>
    <property type="match status" value="1"/>
</dbReference>
<dbReference type="Proteomes" id="UP000653578">
    <property type="component" value="Unassembled WGS sequence"/>
</dbReference>
<name>A0ABX1X4C5_9BACL</name>
<evidence type="ECO:0000313" key="3">
    <source>
        <dbReference type="Proteomes" id="UP000653578"/>
    </source>
</evidence>
<dbReference type="PANTHER" id="PTHR45527">
    <property type="entry name" value="NONRIBOSOMAL PEPTIDE SYNTHETASE"/>
    <property type="match status" value="1"/>
</dbReference>
<dbReference type="InterPro" id="IPR001242">
    <property type="entry name" value="Condensation_dom"/>
</dbReference>
<dbReference type="CDD" id="cd19531">
    <property type="entry name" value="LCL_NRPS-like"/>
    <property type="match status" value="1"/>
</dbReference>